<proteinExistence type="predicted"/>
<evidence type="ECO:0000313" key="2">
    <source>
        <dbReference type="Proteomes" id="UP000193335"/>
    </source>
</evidence>
<sequence>MPENVSGVSTPTIVKQIRCETRQAIIDLTLGWLTANANLENHRVDPQAHDIGMDFKNGRPINQFEPKLFHGHVKDVLDTFYTAGVAYTFDLEMTEENNFNTEINLLKPFTTSNLTFGIKGRADRSRKNQRLFTLTDSFGALLKLPDHYCNGETIGRNYSHLVPPNYIYPITGNIGVKGFLADFINMSIYDNLGGPKDKPDGPPTLVDALEFQTLISGGVSPKILFTQVMPGLQVTDASFTGEAIRTDLHKITMGVAVTPPGVRGLGHLRAYPAVPIIPTLSLISVRPSTPAEAIAAEAVNQALTLNLFRPKVIVTP</sequence>
<dbReference type="EMBL" id="NAFL01000248">
    <property type="protein sequence ID" value="OSJ32576.1"/>
    <property type="molecule type" value="Genomic_DNA"/>
</dbReference>
<evidence type="ECO:0000313" key="1">
    <source>
        <dbReference type="EMBL" id="OSJ32576.1"/>
    </source>
</evidence>
<protein>
    <submittedName>
        <fullName evidence="1">Uncharacterized protein</fullName>
    </submittedName>
</protein>
<gene>
    <name evidence="1" type="ORF">BSZ19_18675</name>
</gene>
<organism evidence="1 2">
    <name type="scientific">Bradyrhizobium japonicum</name>
    <dbReference type="NCBI Taxonomy" id="375"/>
    <lineage>
        <taxon>Bacteria</taxon>
        <taxon>Pseudomonadati</taxon>
        <taxon>Pseudomonadota</taxon>
        <taxon>Alphaproteobacteria</taxon>
        <taxon>Hyphomicrobiales</taxon>
        <taxon>Nitrobacteraceae</taxon>
        <taxon>Bradyrhizobium</taxon>
    </lineage>
</organism>
<name>A0A1Y2JRI3_BRAJP</name>
<comment type="caution">
    <text evidence="1">The sequence shown here is derived from an EMBL/GenBank/DDBJ whole genome shotgun (WGS) entry which is preliminary data.</text>
</comment>
<dbReference type="Proteomes" id="UP000193335">
    <property type="component" value="Unassembled WGS sequence"/>
</dbReference>
<dbReference type="AlphaFoldDB" id="A0A1Y2JRI3"/>
<accession>A0A1Y2JRI3</accession>
<reference evidence="1 2" key="1">
    <citation type="submission" date="2017-03" db="EMBL/GenBank/DDBJ databases">
        <title>Whole genome sequences of fourteen strains of Bradyrhizobium canariense and one strain of Bradyrhizobium japonicum isolated from Lupinus (Papilionoideae: Genisteae) species in Algeria.</title>
        <authorList>
            <person name="Crovadore J."/>
            <person name="Chekireb D."/>
            <person name="Brachmann A."/>
            <person name="Chablais R."/>
            <person name="Cochard B."/>
            <person name="Lefort F."/>
        </authorList>
    </citation>
    <scope>NUCLEOTIDE SEQUENCE [LARGE SCALE GENOMIC DNA]</scope>
    <source>
        <strain evidence="1 2">UBMA197</strain>
    </source>
</reference>